<feature type="compositionally biased region" description="Basic and acidic residues" evidence="1">
    <location>
        <begin position="77"/>
        <end position="86"/>
    </location>
</feature>
<reference evidence="2" key="2">
    <citation type="submission" date="2022-06" db="UniProtKB">
        <authorList>
            <consortium name="EnsemblMetazoa"/>
        </authorList>
    </citation>
    <scope>IDENTIFICATION</scope>
    <source>
        <strain evidence="2">DF5081</strain>
    </source>
</reference>
<name>A0A8R1IE35_CAEJA</name>
<dbReference type="EnsemblMetazoa" id="CJA28675.1">
    <property type="protein sequence ID" value="CJA28675.1"/>
    <property type="gene ID" value="WBGene00184249"/>
</dbReference>
<reference evidence="3" key="1">
    <citation type="submission" date="2010-08" db="EMBL/GenBank/DDBJ databases">
        <authorList>
            <consortium name="Caenorhabditis japonica Sequencing Consortium"/>
            <person name="Wilson R.K."/>
        </authorList>
    </citation>
    <scope>NUCLEOTIDE SEQUENCE [LARGE SCALE GENOMIC DNA]</scope>
    <source>
        <strain evidence="3">DF5081</strain>
    </source>
</reference>
<evidence type="ECO:0000256" key="1">
    <source>
        <dbReference type="SAM" id="MobiDB-lite"/>
    </source>
</evidence>
<sequence>MEAVIKATSHNSWASCPTKWAIAPCKQPLRPLAWAKLPFAWGYRPFGVATCPNDGRLAQMASDSSNAGRFAQMPGDSPKRQFRELTKNSFGS</sequence>
<dbReference type="AlphaFoldDB" id="A0A8R1IE35"/>
<dbReference type="Proteomes" id="UP000005237">
    <property type="component" value="Unassembled WGS sequence"/>
</dbReference>
<evidence type="ECO:0000313" key="3">
    <source>
        <dbReference type="Proteomes" id="UP000005237"/>
    </source>
</evidence>
<proteinExistence type="predicted"/>
<keyword evidence="3" id="KW-1185">Reference proteome</keyword>
<accession>A0A8R1IE35</accession>
<feature type="region of interest" description="Disordered" evidence="1">
    <location>
        <begin position="62"/>
        <end position="92"/>
    </location>
</feature>
<protein>
    <submittedName>
        <fullName evidence="2">Uncharacterized protein</fullName>
    </submittedName>
</protein>
<organism evidence="2 3">
    <name type="scientific">Caenorhabditis japonica</name>
    <dbReference type="NCBI Taxonomy" id="281687"/>
    <lineage>
        <taxon>Eukaryota</taxon>
        <taxon>Metazoa</taxon>
        <taxon>Ecdysozoa</taxon>
        <taxon>Nematoda</taxon>
        <taxon>Chromadorea</taxon>
        <taxon>Rhabditida</taxon>
        <taxon>Rhabditina</taxon>
        <taxon>Rhabditomorpha</taxon>
        <taxon>Rhabditoidea</taxon>
        <taxon>Rhabditidae</taxon>
        <taxon>Peloderinae</taxon>
        <taxon>Caenorhabditis</taxon>
    </lineage>
</organism>
<evidence type="ECO:0000313" key="2">
    <source>
        <dbReference type="EnsemblMetazoa" id="CJA28675.1"/>
    </source>
</evidence>